<dbReference type="PANTHER" id="PTHR43500">
    <property type="entry name" value="CYSTATHIONINE BETA-LYASE-RELATED"/>
    <property type="match status" value="1"/>
</dbReference>
<protein>
    <submittedName>
        <fullName evidence="8">Cystathionine beta-lyase</fullName>
    </submittedName>
</protein>
<evidence type="ECO:0000256" key="3">
    <source>
        <dbReference type="ARBA" id="ARBA00022898"/>
    </source>
</evidence>
<dbReference type="PIRSF" id="PIRSF001434">
    <property type="entry name" value="CGS"/>
    <property type="match status" value="1"/>
</dbReference>
<dbReference type="PANTHER" id="PTHR43500:SF1">
    <property type="entry name" value="CYSTATHIONINE BETA-LYASE-RELATED"/>
    <property type="match status" value="1"/>
</dbReference>
<dbReference type="Pfam" id="PF01053">
    <property type="entry name" value="Cys_Met_Meta_PP"/>
    <property type="match status" value="1"/>
</dbReference>
<dbReference type="InterPro" id="IPR015421">
    <property type="entry name" value="PyrdxlP-dep_Trfase_major"/>
</dbReference>
<dbReference type="GO" id="GO:0047804">
    <property type="term" value="F:cysteine-S-conjugate beta-lyase activity"/>
    <property type="evidence" value="ECO:0007669"/>
    <property type="project" value="InterPro"/>
</dbReference>
<dbReference type="Gene3D" id="3.90.1150.10">
    <property type="entry name" value="Aspartate Aminotransferase, domain 1"/>
    <property type="match status" value="1"/>
</dbReference>
<dbReference type="EMBL" id="FZQA01000003">
    <property type="protein sequence ID" value="SNT73275.1"/>
    <property type="molecule type" value="Genomic_DNA"/>
</dbReference>
<dbReference type="AlphaFoldDB" id="A0A239PSM0"/>
<dbReference type="SUPFAM" id="SSF53383">
    <property type="entry name" value="PLP-dependent transferases"/>
    <property type="match status" value="1"/>
</dbReference>
<keyword evidence="9" id="KW-1185">Reference proteome</keyword>
<dbReference type="OrthoDB" id="9805807at2"/>
<proteinExistence type="inferred from homology"/>
<evidence type="ECO:0000256" key="6">
    <source>
        <dbReference type="PIRSR" id="PIRSR001434-2"/>
    </source>
</evidence>
<dbReference type="NCBIfam" id="TIGR01324">
    <property type="entry name" value="cysta_beta_ly_B"/>
    <property type="match status" value="1"/>
</dbReference>
<reference evidence="8 9" key="1">
    <citation type="submission" date="2017-07" db="EMBL/GenBank/DDBJ databases">
        <authorList>
            <person name="Sun Z.S."/>
            <person name="Albrecht U."/>
            <person name="Echele G."/>
            <person name="Lee C.C."/>
        </authorList>
    </citation>
    <scope>NUCLEOTIDE SEQUENCE [LARGE SCALE GENOMIC DNA]</scope>
    <source>
        <strain evidence="8 9">CGMCC 1.12710</strain>
    </source>
</reference>
<comment type="catalytic activity">
    <reaction evidence="5">
        <text>L,L-cystathionine + H2O = L-homocysteine + pyruvate + NH4(+)</text>
        <dbReference type="Rhea" id="RHEA:13965"/>
        <dbReference type="ChEBI" id="CHEBI:15361"/>
        <dbReference type="ChEBI" id="CHEBI:15377"/>
        <dbReference type="ChEBI" id="CHEBI:28938"/>
        <dbReference type="ChEBI" id="CHEBI:58161"/>
        <dbReference type="ChEBI" id="CHEBI:58199"/>
    </reaction>
</comment>
<sequence length="386" mass="41977">MKEETKLIVAGRPHRRPAHPVNHPVERASTYLFPSYDDFLEGAKNITYGRLGTANHRALEETVNLLEGGYETRLAPSGLQAIVASVLAFCQAGDQVLVSDAVYDPTRKFCDRFLKRFGVEPIYYPPLIGEDLADLVTERTKVILAESPGSLTFEVQDLPALALVARKTGARLVVDNTWSAGVYCKPIALGAAVSVQAGTKYLVGHADCLIGSIASADEETARAVFHALLQLGANVSADDAWLALRGARTLAARLARHQETGLKLAKWLSRRPEVERVLHPALKSCPGHAIWKRDFTGASGLFGVVLKPVGLPALKAFFNALKLFGMGFSWGGFESLCVHVHPERYRTAEPWTEECPVIRIHAGLEDADDLIADLERGFSAMAAAKT</sequence>
<organism evidence="8 9">
    <name type="scientific">Amphiplicatus metriothermophilus</name>
    <dbReference type="NCBI Taxonomy" id="1519374"/>
    <lineage>
        <taxon>Bacteria</taxon>
        <taxon>Pseudomonadati</taxon>
        <taxon>Pseudomonadota</taxon>
        <taxon>Alphaproteobacteria</taxon>
        <taxon>Parvularculales</taxon>
        <taxon>Parvularculaceae</taxon>
        <taxon>Amphiplicatus</taxon>
    </lineage>
</organism>
<comment type="cofactor">
    <cofactor evidence="1 7">
        <name>pyridoxal 5'-phosphate</name>
        <dbReference type="ChEBI" id="CHEBI:597326"/>
    </cofactor>
</comment>
<evidence type="ECO:0000256" key="7">
    <source>
        <dbReference type="RuleBase" id="RU362118"/>
    </source>
</evidence>
<dbReference type="GO" id="GO:0019450">
    <property type="term" value="P:L-cysteine catabolic process to pyruvate"/>
    <property type="evidence" value="ECO:0007669"/>
    <property type="project" value="TreeGrafter"/>
</dbReference>
<dbReference type="InterPro" id="IPR015424">
    <property type="entry name" value="PyrdxlP-dep_Trfase"/>
</dbReference>
<name>A0A239PSM0_9PROT</name>
<dbReference type="RefSeq" id="WP_089412154.1">
    <property type="nucleotide sequence ID" value="NZ_FZQA01000003.1"/>
</dbReference>
<evidence type="ECO:0000313" key="8">
    <source>
        <dbReference type="EMBL" id="SNT73275.1"/>
    </source>
</evidence>
<keyword evidence="4 8" id="KW-0456">Lyase</keyword>
<gene>
    <name evidence="8" type="ORF">SAMN06297382_1673</name>
</gene>
<dbReference type="GO" id="GO:0030170">
    <property type="term" value="F:pyridoxal phosphate binding"/>
    <property type="evidence" value="ECO:0007669"/>
    <property type="project" value="InterPro"/>
</dbReference>
<dbReference type="Gene3D" id="3.40.640.10">
    <property type="entry name" value="Type I PLP-dependent aspartate aminotransferase-like (Major domain)"/>
    <property type="match status" value="1"/>
</dbReference>
<evidence type="ECO:0000256" key="2">
    <source>
        <dbReference type="ARBA" id="ARBA00009077"/>
    </source>
</evidence>
<dbReference type="InterPro" id="IPR006233">
    <property type="entry name" value="Cys_b_lyase_bac"/>
</dbReference>
<accession>A0A239PSM0</accession>
<feature type="modified residue" description="N6-(pyridoxal phosphate)lysine" evidence="6">
    <location>
        <position position="200"/>
    </location>
</feature>
<dbReference type="FunFam" id="3.40.640.10:FF:000046">
    <property type="entry name" value="Cystathionine gamma-lyase"/>
    <property type="match status" value="1"/>
</dbReference>
<evidence type="ECO:0000256" key="5">
    <source>
        <dbReference type="ARBA" id="ARBA00047517"/>
    </source>
</evidence>
<dbReference type="Proteomes" id="UP000198346">
    <property type="component" value="Unassembled WGS sequence"/>
</dbReference>
<keyword evidence="3 6" id="KW-0663">Pyridoxal phosphate</keyword>
<evidence type="ECO:0000256" key="1">
    <source>
        <dbReference type="ARBA" id="ARBA00001933"/>
    </source>
</evidence>
<dbReference type="InterPro" id="IPR015422">
    <property type="entry name" value="PyrdxlP-dep_Trfase_small"/>
</dbReference>
<dbReference type="GO" id="GO:0019346">
    <property type="term" value="P:transsulfuration"/>
    <property type="evidence" value="ECO:0007669"/>
    <property type="project" value="InterPro"/>
</dbReference>
<evidence type="ECO:0000313" key="9">
    <source>
        <dbReference type="Proteomes" id="UP000198346"/>
    </source>
</evidence>
<dbReference type="InterPro" id="IPR000277">
    <property type="entry name" value="Cys/Met-Metab_PyrdxlP-dep_enz"/>
</dbReference>
<comment type="similarity">
    <text evidence="2 7">Belongs to the trans-sulfuration enzymes family.</text>
</comment>
<evidence type="ECO:0000256" key="4">
    <source>
        <dbReference type="ARBA" id="ARBA00023239"/>
    </source>
</evidence>